<feature type="signal peptide" evidence="1">
    <location>
        <begin position="1"/>
        <end position="27"/>
    </location>
</feature>
<feature type="chain" id="PRO_5022170824" evidence="1">
    <location>
        <begin position="28"/>
        <end position="261"/>
    </location>
</feature>
<dbReference type="EMBL" id="VHSG01000014">
    <property type="protein sequence ID" value="TQV77634.1"/>
    <property type="molecule type" value="Genomic_DNA"/>
</dbReference>
<keyword evidence="1" id="KW-0732">Signal</keyword>
<dbReference type="OrthoDB" id="5880116at2"/>
<evidence type="ECO:0000313" key="3">
    <source>
        <dbReference type="Proteomes" id="UP000319732"/>
    </source>
</evidence>
<keyword evidence="3" id="KW-1185">Reference proteome</keyword>
<dbReference type="RefSeq" id="WP_142905117.1">
    <property type="nucleotide sequence ID" value="NZ_ML660095.1"/>
</dbReference>
<protein>
    <submittedName>
        <fullName evidence="2">DUF3450 domain-containing protein</fullName>
    </submittedName>
</protein>
<dbReference type="InterPro" id="IPR016866">
    <property type="entry name" value="UCP028069"/>
</dbReference>
<evidence type="ECO:0000313" key="2">
    <source>
        <dbReference type="EMBL" id="TQV77634.1"/>
    </source>
</evidence>
<sequence length="261" mass="29452">MKNQRFKAVAMATVLSAGALIGSAAHADKTLDSILKVGQAKTSAALKSQQRIDKLADETADLLQDFKTVNKQIDGLRVYNSQLERQIANQLEVINELETSIENVTVIERQIQPLILRMLDALEQFVALDMPFHMDERNDRLEMLRANQERADISVAEKFRQVLEAYKIEAEYGRKIDTYKDTLDVGGQEREVNVLRVGRIALMYQTTDTELSGAWDQRQRAWVELAPGQFRSAILVGLRMAKKQATPDIMRLPILAPEAAQ</sequence>
<comment type="caution">
    <text evidence="2">The sequence shown here is derived from an EMBL/GenBank/DDBJ whole genome shotgun (WGS) entry which is preliminary data.</text>
</comment>
<organism evidence="2 3">
    <name type="scientific">Exilibacterium tricleocarpae</name>
    <dbReference type="NCBI Taxonomy" id="2591008"/>
    <lineage>
        <taxon>Bacteria</taxon>
        <taxon>Pseudomonadati</taxon>
        <taxon>Pseudomonadota</taxon>
        <taxon>Gammaproteobacteria</taxon>
        <taxon>Cellvibrionales</taxon>
        <taxon>Cellvibrionaceae</taxon>
        <taxon>Exilibacterium</taxon>
    </lineage>
</organism>
<accession>A0A545TK83</accession>
<reference evidence="2 3" key="1">
    <citation type="submission" date="2019-06" db="EMBL/GenBank/DDBJ databases">
        <title>Whole genome sequence for Cellvibrionaceae sp. R142.</title>
        <authorList>
            <person name="Wang G."/>
        </authorList>
    </citation>
    <scope>NUCLEOTIDE SEQUENCE [LARGE SCALE GENOMIC DNA]</scope>
    <source>
        <strain evidence="2 3">R142</strain>
    </source>
</reference>
<dbReference type="PIRSF" id="PIRSF028069">
    <property type="entry name" value="UCP028069"/>
    <property type="match status" value="1"/>
</dbReference>
<evidence type="ECO:0000256" key="1">
    <source>
        <dbReference type="SAM" id="SignalP"/>
    </source>
</evidence>
<dbReference type="Pfam" id="PF11932">
    <property type="entry name" value="DUF3450"/>
    <property type="match status" value="1"/>
</dbReference>
<gene>
    <name evidence="2" type="ORF">FKG94_14915</name>
</gene>
<name>A0A545TK83_9GAMM</name>
<proteinExistence type="predicted"/>
<dbReference type="Proteomes" id="UP000319732">
    <property type="component" value="Unassembled WGS sequence"/>
</dbReference>
<dbReference type="AlphaFoldDB" id="A0A545TK83"/>